<name>A0ABP8MG54_9BACT</name>
<dbReference type="RefSeq" id="WP_345241263.1">
    <property type="nucleotide sequence ID" value="NZ_BAABHD010000010.1"/>
</dbReference>
<keyword evidence="1" id="KW-0732">Signal</keyword>
<gene>
    <name evidence="2" type="ORF">GCM10023189_10300</name>
</gene>
<organism evidence="2 3">
    <name type="scientific">Nibrella saemangeumensis</name>
    <dbReference type="NCBI Taxonomy" id="1084526"/>
    <lineage>
        <taxon>Bacteria</taxon>
        <taxon>Pseudomonadati</taxon>
        <taxon>Bacteroidota</taxon>
        <taxon>Cytophagia</taxon>
        <taxon>Cytophagales</taxon>
        <taxon>Spirosomataceae</taxon>
        <taxon>Nibrella</taxon>
    </lineage>
</organism>
<dbReference type="EMBL" id="BAABHD010000010">
    <property type="protein sequence ID" value="GAA4450131.1"/>
    <property type="molecule type" value="Genomic_DNA"/>
</dbReference>
<reference evidence="3" key="1">
    <citation type="journal article" date="2019" name="Int. J. Syst. Evol. Microbiol.">
        <title>The Global Catalogue of Microorganisms (GCM) 10K type strain sequencing project: providing services to taxonomists for standard genome sequencing and annotation.</title>
        <authorList>
            <consortium name="The Broad Institute Genomics Platform"/>
            <consortium name="The Broad Institute Genome Sequencing Center for Infectious Disease"/>
            <person name="Wu L."/>
            <person name="Ma J."/>
        </authorList>
    </citation>
    <scope>NUCLEOTIDE SEQUENCE [LARGE SCALE GENOMIC DNA]</scope>
    <source>
        <strain evidence="3">JCM 17927</strain>
    </source>
</reference>
<accession>A0ABP8MG54</accession>
<evidence type="ECO:0000313" key="2">
    <source>
        <dbReference type="EMBL" id="GAA4450131.1"/>
    </source>
</evidence>
<dbReference type="Proteomes" id="UP001501175">
    <property type="component" value="Unassembled WGS sequence"/>
</dbReference>
<comment type="caution">
    <text evidence="2">The sequence shown here is derived from an EMBL/GenBank/DDBJ whole genome shotgun (WGS) entry which is preliminary data.</text>
</comment>
<evidence type="ECO:0008006" key="4">
    <source>
        <dbReference type="Google" id="ProtNLM"/>
    </source>
</evidence>
<evidence type="ECO:0000256" key="1">
    <source>
        <dbReference type="SAM" id="SignalP"/>
    </source>
</evidence>
<proteinExistence type="predicted"/>
<sequence>MKTLLALLLFIPALTFGQDTPQPGVVKSVWRAAFIAPGIIHELRLGNRTTLVSEVRMTTYSKVKEVKAEPNKSEYYSSYTINPIVTVGARHFYNFERRLEKGKSIRYNSGNYLMARTRYVLPAVAKEESDMVPIGNGSGFGVEALWGFQRTYRRNFYLNLAIGGGIFQGKSSGAADFTLGYTFPTN</sequence>
<keyword evidence="3" id="KW-1185">Reference proteome</keyword>
<protein>
    <recommendedName>
        <fullName evidence="4">Outer membrane protein beta-barrel domain-containing protein</fullName>
    </recommendedName>
</protein>
<evidence type="ECO:0000313" key="3">
    <source>
        <dbReference type="Proteomes" id="UP001501175"/>
    </source>
</evidence>
<feature type="signal peptide" evidence="1">
    <location>
        <begin position="1"/>
        <end position="17"/>
    </location>
</feature>
<feature type="chain" id="PRO_5047361360" description="Outer membrane protein beta-barrel domain-containing protein" evidence="1">
    <location>
        <begin position="18"/>
        <end position="186"/>
    </location>
</feature>